<dbReference type="GO" id="GO:0019346">
    <property type="term" value="P:transsulfuration"/>
    <property type="evidence" value="ECO:0007669"/>
    <property type="project" value="InterPro"/>
</dbReference>
<dbReference type="GO" id="GO:0047804">
    <property type="term" value="F:cysteine-S-conjugate beta-lyase activity"/>
    <property type="evidence" value="ECO:0007669"/>
    <property type="project" value="InterPro"/>
</dbReference>
<dbReference type="InterPro" id="IPR015424">
    <property type="entry name" value="PyrdxlP-dep_Trfase"/>
</dbReference>
<reference evidence="6" key="1">
    <citation type="submission" date="2018-06" db="EMBL/GenBank/DDBJ databases">
        <authorList>
            <person name="Zhirakovskaya E."/>
        </authorList>
    </citation>
    <scope>NUCLEOTIDE SEQUENCE</scope>
</reference>
<name>A0A3B0TSJ3_9ZZZZ</name>
<dbReference type="GO" id="GO:0030170">
    <property type="term" value="F:pyridoxal phosphate binding"/>
    <property type="evidence" value="ECO:0007669"/>
    <property type="project" value="InterPro"/>
</dbReference>
<comment type="similarity">
    <text evidence="2">Belongs to the trans-sulfuration enzymes family.</text>
</comment>
<evidence type="ECO:0000256" key="3">
    <source>
        <dbReference type="ARBA" id="ARBA00022898"/>
    </source>
</evidence>
<comment type="cofactor">
    <cofactor evidence="1">
        <name>pyridoxal 5'-phosphate</name>
        <dbReference type="ChEBI" id="CHEBI:597326"/>
    </cofactor>
</comment>
<accession>A0A3B0TSJ3</accession>
<dbReference type="InterPro" id="IPR015421">
    <property type="entry name" value="PyrdxlP-dep_Trfase_major"/>
</dbReference>
<organism evidence="6">
    <name type="scientific">hydrothermal vent metagenome</name>
    <dbReference type="NCBI Taxonomy" id="652676"/>
    <lineage>
        <taxon>unclassified sequences</taxon>
        <taxon>metagenomes</taxon>
        <taxon>ecological metagenomes</taxon>
    </lineage>
</organism>
<protein>
    <submittedName>
        <fullName evidence="6">Cystathionine beta-lyase</fullName>
        <ecNumber evidence="6">4.4.1.8</ecNumber>
    </submittedName>
</protein>
<dbReference type="SUPFAM" id="SSF53383">
    <property type="entry name" value="PLP-dependent transferases"/>
    <property type="match status" value="1"/>
</dbReference>
<evidence type="ECO:0000256" key="1">
    <source>
        <dbReference type="ARBA" id="ARBA00001933"/>
    </source>
</evidence>
<dbReference type="Pfam" id="PF01053">
    <property type="entry name" value="Cys_Met_Meta_PP"/>
    <property type="match status" value="1"/>
</dbReference>
<evidence type="ECO:0000256" key="5">
    <source>
        <dbReference type="ARBA" id="ARBA00047517"/>
    </source>
</evidence>
<dbReference type="AlphaFoldDB" id="A0A3B0TSJ3"/>
<dbReference type="InterPro" id="IPR006233">
    <property type="entry name" value="Cys_b_lyase_bac"/>
</dbReference>
<dbReference type="PANTHER" id="PTHR43500">
    <property type="entry name" value="CYSTATHIONINE BETA-LYASE-RELATED"/>
    <property type="match status" value="1"/>
</dbReference>
<dbReference type="EC" id="4.4.1.8" evidence="6"/>
<proteinExistence type="inferred from homology"/>
<comment type="catalytic activity">
    <reaction evidence="5">
        <text>L,L-cystathionine + H2O = L-homocysteine + pyruvate + NH4(+)</text>
        <dbReference type="Rhea" id="RHEA:13965"/>
        <dbReference type="ChEBI" id="CHEBI:15361"/>
        <dbReference type="ChEBI" id="CHEBI:15377"/>
        <dbReference type="ChEBI" id="CHEBI:28938"/>
        <dbReference type="ChEBI" id="CHEBI:58161"/>
        <dbReference type="ChEBI" id="CHEBI:58199"/>
    </reaction>
</comment>
<keyword evidence="3" id="KW-0663">Pyridoxal phosphate</keyword>
<dbReference type="PANTHER" id="PTHR43500:SF1">
    <property type="entry name" value="CYSTATHIONINE BETA-LYASE-RELATED"/>
    <property type="match status" value="1"/>
</dbReference>
<keyword evidence="4 6" id="KW-0456">Lyase</keyword>
<feature type="non-terminal residue" evidence="6">
    <location>
        <position position="136"/>
    </location>
</feature>
<dbReference type="GO" id="GO:0019450">
    <property type="term" value="P:L-cysteine catabolic process to pyruvate"/>
    <property type="evidence" value="ECO:0007669"/>
    <property type="project" value="TreeGrafter"/>
</dbReference>
<evidence type="ECO:0000256" key="2">
    <source>
        <dbReference type="ARBA" id="ARBA00009077"/>
    </source>
</evidence>
<dbReference type="Gene3D" id="3.40.640.10">
    <property type="entry name" value="Type I PLP-dependent aspartate aminotransferase-like (Major domain)"/>
    <property type="match status" value="1"/>
</dbReference>
<gene>
    <name evidence="6" type="ORF">MNBD_ALPHA11-2497</name>
</gene>
<evidence type="ECO:0000256" key="4">
    <source>
        <dbReference type="ARBA" id="ARBA00023239"/>
    </source>
</evidence>
<evidence type="ECO:0000313" key="6">
    <source>
        <dbReference type="EMBL" id="VAW19163.1"/>
    </source>
</evidence>
<sequence length="136" mass="14970">MNKKPYKSNRGQLSVETLLTHGGRWPDDQFGIVNTPVYRASTVLHPNLDTLVNHAQPYTYGRRGTPSSRSVEELVTKLENGEGSKLTPSGISAIACALMSVVKSGDEILVVDSVYMPTREFCDGFLARMGVTTKYF</sequence>
<dbReference type="EMBL" id="UOEQ01000200">
    <property type="protein sequence ID" value="VAW19163.1"/>
    <property type="molecule type" value="Genomic_DNA"/>
</dbReference>
<dbReference type="InterPro" id="IPR000277">
    <property type="entry name" value="Cys/Met-Metab_PyrdxlP-dep_enz"/>
</dbReference>